<keyword evidence="15" id="KW-1185">Reference proteome</keyword>
<dbReference type="Gene3D" id="2.60.40.1360">
    <property type="match status" value="1"/>
</dbReference>
<evidence type="ECO:0000256" key="4">
    <source>
        <dbReference type="ARBA" id="ARBA00022723"/>
    </source>
</evidence>
<evidence type="ECO:0000256" key="2">
    <source>
        <dbReference type="ARBA" id="ARBA00004371"/>
    </source>
</evidence>
<dbReference type="SUPFAM" id="SSF74650">
    <property type="entry name" value="Galactose mutarotase-like"/>
    <property type="match status" value="1"/>
</dbReference>
<reference evidence="14 15" key="2">
    <citation type="journal article" date="2010" name="Nucleic Acids Res.">
        <title>BeetleBase in 2010: revisions to provide comprehensive genomic information for Tribolium castaneum.</title>
        <authorList>
            <person name="Kim H.S."/>
            <person name="Murphy T."/>
            <person name="Xia J."/>
            <person name="Caragea D."/>
            <person name="Park Y."/>
            <person name="Beeman R.W."/>
            <person name="Lorenzen M.D."/>
            <person name="Butcher S."/>
            <person name="Manak J.R."/>
            <person name="Brown S.J."/>
        </authorList>
    </citation>
    <scope>GENOME REANNOTATION</scope>
    <source>
        <strain evidence="14 15">Georgia GA2</strain>
    </source>
</reference>
<comment type="cofactor">
    <cofactor evidence="12">
        <name>Zn(2+)</name>
        <dbReference type="ChEBI" id="CHEBI:29105"/>
    </cofactor>
    <text evidence="12">Binds 1 zinc ion per subunit.</text>
</comment>
<dbReference type="InterPro" id="IPR011013">
    <property type="entry name" value="Gal_mutarotase_sf_dom"/>
</dbReference>
<dbReference type="InterPro" id="IPR041147">
    <property type="entry name" value="GH38_C"/>
</dbReference>
<dbReference type="PANTHER" id="PTHR11607:SF3">
    <property type="entry name" value="LYSOSOMAL ALPHA-MANNOSIDASE"/>
    <property type="match status" value="1"/>
</dbReference>
<dbReference type="PhylomeDB" id="D6WWY9"/>
<dbReference type="OrthoDB" id="2016903at2759"/>
<dbReference type="PANTHER" id="PTHR11607">
    <property type="entry name" value="ALPHA-MANNOSIDASE"/>
    <property type="match status" value="1"/>
</dbReference>
<dbReference type="HOGENOM" id="CLU_004690_2_0_1"/>
<dbReference type="Proteomes" id="UP000007266">
    <property type="component" value="Linkage group 8"/>
</dbReference>
<dbReference type="EMBL" id="KQ971361">
    <property type="protein sequence ID" value="EFA08767.1"/>
    <property type="molecule type" value="Genomic_DNA"/>
</dbReference>
<evidence type="ECO:0000313" key="14">
    <source>
        <dbReference type="EMBL" id="EFA08767.1"/>
    </source>
</evidence>
<evidence type="ECO:0000256" key="11">
    <source>
        <dbReference type="ARBA" id="ARBA00023295"/>
    </source>
</evidence>
<evidence type="ECO:0000259" key="13">
    <source>
        <dbReference type="SMART" id="SM00872"/>
    </source>
</evidence>
<dbReference type="Gene3D" id="3.20.110.10">
    <property type="entry name" value="Glycoside hydrolase 38, N terminal domain"/>
    <property type="match status" value="1"/>
</dbReference>
<evidence type="ECO:0000256" key="3">
    <source>
        <dbReference type="ARBA" id="ARBA00009792"/>
    </source>
</evidence>
<dbReference type="KEGG" id="tca:656617"/>
<dbReference type="InterPro" id="IPR000602">
    <property type="entry name" value="Glyco_hydro_38_N"/>
</dbReference>
<dbReference type="InterPro" id="IPR028995">
    <property type="entry name" value="Glyco_hydro_57/38_cen_sf"/>
</dbReference>
<dbReference type="GO" id="GO:0046872">
    <property type="term" value="F:metal ion binding"/>
    <property type="evidence" value="ECO:0007669"/>
    <property type="project" value="UniProtKB-KW"/>
</dbReference>
<evidence type="ECO:0000256" key="12">
    <source>
        <dbReference type="RuleBase" id="RU361199"/>
    </source>
</evidence>
<dbReference type="InterPro" id="IPR027291">
    <property type="entry name" value="Glyco_hydro_38_N_sf"/>
</dbReference>
<evidence type="ECO:0000256" key="8">
    <source>
        <dbReference type="ARBA" id="ARBA00023157"/>
    </source>
</evidence>
<proteinExistence type="inferred from homology"/>
<dbReference type="Gene3D" id="2.60.40.1180">
    <property type="entry name" value="Golgi alpha-mannosidase II"/>
    <property type="match status" value="1"/>
</dbReference>
<keyword evidence="8" id="KW-1015">Disulfide bond</keyword>
<dbReference type="GO" id="GO:0030246">
    <property type="term" value="F:carbohydrate binding"/>
    <property type="evidence" value="ECO:0007669"/>
    <property type="project" value="InterPro"/>
</dbReference>
<feature type="domain" description="Glycoside hydrolase family 38 central" evidence="13">
    <location>
        <begin position="360"/>
        <end position="436"/>
    </location>
</feature>
<keyword evidence="7 12" id="KW-0862">Zinc</keyword>
<dbReference type="AlphaFoldDB" id="D6WWY9"/>
<comment type="similarity">
    <text evidence="3 12">Belongs to the glycosyl hydrolase 38 family.</text>
</comment>
<dbReference type="FunFam" id="1.20.1270.50:FF:000002">
    <property type="entry name" value="Alpha-mannosidase"/>
    <property type="match status" value="1"/>
</dbReference>
<dbReference type="GO" id="GO:0004559">
    <property type="term" value="F:alpha-mannosidase activity"/>
    <property type="evidence" value="ECO:0000318"/>
    <property type="project" value="GO_Central"/>
</dbReference>
<dbReference type="InterPro" id="IPR050843">
    <property type="entry name" value="Glycosyl_Hydrlase_38"/>
</dbReference>
<dbReference type="EC" id="3.2.1.-" evidence="12"/>
<dbReference type="FunCoup" id="D6WWY9">
    <property type="interactions" value="139"/>
</dbReference>
<reference evidence="14 15" key="1">
    <citation type="journal article" date="2008" name="Nature">
        <title>The genome of the model beetle and pest Tribolium castaneum.</title>
        <authorList>
            <consortium name="Tribolium Genome Sequencing Consortium"/>
            <person name="Richards S."/>
            <person name="Gibbs R.A."/>
            <person name="Weinstock G.M."/>
            <person name="Brown S.J."/>
            <person name="Denell R."/>
            <person name="Beeman R.W."/>
            <person name="Gibbs R."/>
            <person name="Beeman R.W."/>
            <person name="Brown S.J."/>
            <person name="Bucher G."/>
            <person name="Friedrich M."/>
            <person name="Grimmelikhuijzen C.J."/>
            <person name="Klingler M."/>
            <person name="Lorenzen M."/>
            <person name="Richards S."/>
            <person name="Roth S."/>
            <person name="Schroder R."/>
            <person name="Tautz D."/>
            <person name="Zdobnov E.M."/>
            <person name="Muzny D."/>
            <person name="Gibbs R.A."/>
            <person name="Weinstock G.M."/>
            <person name="Attaway T."/>
            <person name="Bell S."/>
            <person name="Buhay C.J."/>
            <person name="Chandrabose M.N."/>
            <person name="Chavez D."/>
            <person name="Clerk-Blankenburg K.P."/>
            <person name="Cree A."/>
            <person name="Dao M."/>
            <person name="Davis C."/>
            <person name="Chacko J."/>
            <person name="Dinh H."/>
            <person name="Dugan-Rocha S."/>
            <person name="Fowler G."/>
            <person name="Garner T.T."/>
            <person name="Garnes J."/>
            <person name="Gnirke A."/>
            <person name="Hawes A."/>
            <person name="Hernandez J."/>
            <person name="Hines S."/>
            <person name="Holder M."/>
            <person name="Hume J."/>
            <person name="Jhangiani S.N."/>
            <person name="Joshi V."/>
            <person name="Khan Z.M."/>
            <person name="Jackson L."/>
            <person name="Kovar C."/>
            <person name="Kowis A."/>
            <person name="Lee S."/>
            <person name="Lewis L.R."/>
            <person name="Margolis J."/>
            <person name="Morgan M."/>
            <person name="Nazareth L.V."/>
            <person name="Nguyen N."/>
            <person name="Okwuonu G."/>
            <person name="Parker D."/>
            <person name="Richards S."/>
            <person name="Ruiz S.J."/>
            <person name="Santibanez J."/>
            <person name="Savard J."/>
            <person name="Scherer S.E."/>
            <person name="Schneider B."/>
            <person name="Sodergren E."/>
            <person name="Tautz D."/>
            <person name="Vattahil S."/>
            <person name="Villasana D."/>
            <person name="White C.S."/>
            <person name="Wright R."/>
            <person name="Park Y."/>
            <person name="Beeman R.W."/>
            <person name="Lord J."/>
            <person name="Oppert B."/>
            <person name="Lorenzen M."/>
            <person name="Brown S."/>
            <person name="Wang L."/>
            <person name="Savard J."/>
            <person name="Tautz D."/>
            <person name="Richards S."/>
            <person name="Weinstock G."/>
            <person name="Gibbs R.A."/>
            <person name="Liu Y."/>
            <person name="Worley K."/>
            <person name="Weinstock G."/>
            <person name="Elsik C.G."/>
            <person name="Reese J.T."/>
            <person name="Elhaik E."/>
            <person name="Landan G."/>
            <person name="Graur D."/>
            <person name="Arensburger P."/>
            <person name="Atkinson P."/>
            <person name="Beeman R.W."/>
            <person name="Beidler J."/>
            <person name="Brown S.J."/>
            <person name="Demuth J.P."/>
            <person name="Drury D.W."/>
            <person name="Du Y.Z."/>
            <person name="Fujiwara H."/>
            <person name="Lorenzen M."/>
            <person name="Maselli V."/>
            <person name="Osanai M."/>
            <person name="Park Y."/>
            <person name="Robertson H.M."/>
            <person name="Tu Z."/>
            <person name="Wang J.J."/>
            <person name="Wang S."/>
            <person name="Richards S."/>
            <person name="Song H."/>
            <person name="Zhang L."/>
            <person name="Sodergren E."/>
            <person name="Werner D."/>
            <person name="Stanke M."/>
            <person name="Morgenstern B."/>
            <person name="Solovyev V."/>
            <person name="Kosarev P."/>
            <person name="Brown G."/>
            <person name="Chen H.C."/>
            <person name="Ermolaeva O."/>
            <person name="Hlavina W."/>
            <person name="Kapustin Y."/>
            <person name="Kiryutin B."/>
            <person name="Kitts P."/>
            <person name="Maglott D."/>
            <person name="Pruitt K."/>
            <person name="Sapojnikov V."/>
            <person name="Souvorov A."/>
            <person name="Mackey A.J."/>
            <person name="Waterhouse R.M."/>
            <person name="Wyder S."/>
            <person name="Zdobnov E.M."/>
            <person name="Zdobnov E.M."/>
            <person name="Wyder S."/>
            <person name="Kriventseva E.V."/>
            <person name="Kadowaki T."/>
            <person name="Bork P."/>
            <person name="Aranda M."/>
            <person name="Bao R."/>
            <person name="Beermann A."/>
            <person name="Berns N."/>
            <person name="Bolognesi R."/>
            <person name="Bonneton F."/>
            <person name="Bopp D."/>
            <person name="Brown S.J."/>
            <person name="Bucher G."/>
            <person name="Butts T."/>
            <person name="Chaumot A."/>
            <person name="Denell R.E."/>
            <person name="Ferrier D.E."/>
            <person name="Friedrich M."/>
            <person name="Gordon C.M."/>
            <person name="Jindra M."/>
            <person name="Klingler M."/>
            <person name="Lan Q."/>
            <person name="Lattorff H.M."/>
            <person name="Laudet V."/>
            <person name="von Levetsow C."/>
            <person name="Liu Z."/>
            <person name="Lutz R."/>
            <person name="Lynch J.A."/>
            <person name="da Fonseca R.N."/>
            <person name="Posnien N."/>
            <person name="Reuter R."/>
            <person name="Roth S."/>
            <person name="Savard J."/>
            <person name="Schinko J.B."/>
            <person name="Schmitt C."/>
            <person name="Schoppmeier M."/>
            <person name="Schroder R."/>
            <person name="Shippy T.D."/>
            <person name="Simonnet F."/>
            <person name="Marques-Souza H."/>
            <person name="Tautz D."/>
            <person name="Tomoyasu Y."/>
            <person name="Trauner J."/>
            <person name="Van der Zee M."/>
            <person name="Vervoort M."/>
            <person name="Wittkopp N."/>
            <person name="Wimmer E.A."/>
            <person name="Yang X."/>
            <person name="Jones A.K."/>
            <person name="Sattelle D.B."/>
            <person name="Ebert P.R."/>
            <person name="Nelson D."/>
            <person name="Scott J.G."/>
            <person name="Beeman R.W."/>
            <person name="Muthukrishnan S."/>
            <person name="Kramer K.J."/>
            <person name="Arakane Y."/>
            <person name="Beeman R.W."/>
            <person name="Zhu Q."/>
            <person name="Hogenkamp D."/>
            <person name="Dixit R."/>
            <person name="Oppert B."/>
            <person name="Jiang H."/>
            <person name="Zou Z."/>
            <person name="Marshall J."/>
            <person name="Elpidina E."/>
            <person name="Vinokurov K."/>
            <person name="Oppert C."/>
            <person name="Zou Z."/>
            <person name="Evans J."/>
            <person name="Lu Z."/>
            <person name="Zhao P."/>
            <person name="Sumathipala N."/>
            <person name="Altincicek B."/>
            <person name="Vilcinskas A."/>
            <person name="Williams M."/>
            <person name="Hultmark D."/>
            <person name="Hetru C."/>
            <person name="Jiang H."/>
            <person name="Grimmelikhuijzen C.J."/>
            <person name="Hauser F."/>
            <person name="Cazzamali G."/>
            <person name="Williamson M."/>
            <person name="Park Y."/>
            <person name="Li B."/>
            <person name="Tanaka Y."/>
            <person name="Predel R."/>
            <person name="Neupert S."/>
            <person name="Schachtner J."/>
            <person name="Verleyen P."/>
            <person name="Raible F."/>
            <person name="Bork P."/>
            <person name="Friedrich M."/>
            <person name="Walden K.K."/>
            <person name="Robertson H.M."/>
            <person name="Angeli S."/>
            <person name="Foret S."/>
            <person name="Bucher G."/>
            <person name="Schuetz S."/>
            <person name="Maleszka R."/>
            <person name="Wimmer E.A."/>
            <person name="Beeman R.W."/>
            <person name="Lorenzen M."/>
            <person name="Tomoyasu Y."/>
            <person name="Miller S.C."/>
            <person name="Grossmann D."/>
            <person name="Bucher G."/>
        </authorList>
    </citation>
    <scope>NUCLEOTIDE SEQUENCE [LARGE SCALE GENOMIC DNA]</scope>
    <source>
        <strain evidence="14 15">Georgia GA2</strain>
    </source>
</reference>
<dbReference type="FunFam" id="2.60.40.1180:FF:000018">
    <property type="entry name" value="Alpha-mannosidase"/>
    <property type="match status" value="1"/>
</dbReference>
<evidence type="ECO:0000256" key="6">
    <source>
        <dbReference type="ARBA" id="ARBA00022801"/>
    </source>
</evidence>
<dbReference type="Pfam" id="PF17677">
    <property type="entry name" value="Glyco_hydro38C2"/>
    <property type="match status" value="1"/>
</dbReference>
<dbReference type="Pfam" id="PF07748">
    <property type="entry name" value="Glyco_hydro_38C"/>
    <property type="match status" value="1"/>
</dbReference>
<dbReference type="InterPro" id="IPR013780">
    <property type="entry name" value="Glyco_hydro_b"/>
</dbReference>
<keyword evidence="10" id="KW-0458">Lysosome</keyword>
<evidence type="ECO:0000256" key="5">
    <source>
        <dbReference type="ARBA" id="ARBA00022729"/>
    </source>
</evidence>
<dbReference type="InterPro" id="IPR011330">
    <property type="entry name" value="Glyco_hydro/deAcase_b/a-brl"/>
</dbReference>
<dbReference type="STRING" id="7070.D6WWY9"/>
<keyword evidence="5 12" id="KW-0732">Signal</keyword>
<feature type="signal peptide" evidence="12">
    <location>
        <begin position="1"/>
        <end position="17"/>
    </location>
</feature>
<dbReference type="Pfam" id="PF01074">
    <property type="entry name" value="Glyco_hydro_38N"/>
    <property type="match status" value="1"/>
</dbReference>
<dbReference type="FunFam" id="1.20.1270.50:FF:000003">
    <property type="entry name" value="Alpha-mannosidase"/>
    <property type="match status" value="1"/>
</dbReference>
<dbReference type="Gene3D" id="1.20.1270.50">
    <property type="entry name" value="Glycoside hydrolase family 38, central domain"/>
    <property type="match status" value="2"/>
</dbReference>
<dbReference type="SMART" id="SM00872">
    <property type="entry name" value="Alpha-mann_mid"/>
    <property type="match status" value="1"/>
</dbReference>
<dbReference type="GO" id="GO:0005764">
    <property type="term" value="C:lysosome"/>
    <property type="evidence" value="ECO:0000318"/>
    <property type="project" value="GO_Central"/>
</dbReference>
<organism evidence="14 15">
    <name type="scientific">Tribolium castaneum</name>
    <name type="common">Red flour beetle</name>
    <dbReference type="NCBI Taxonomy" id="7070"/>
    <lineage>
        <taxon>Eukaryota</taxon>
        <taxon>Metazoa</taxon>
        <taxon>Ecdysozoa</taxon>
        <taxon>Arthropoda</taxon>
        <taxon>Hexapoda</taxon>
        <taxon>Insecta</taxon>
        <taxon>Pterygota</taxon>
        <taxon>Neoptera</taxon>
        <taxon>Endopterygota</taxon>
        <taxon>Coleoptera</taxon>
        <taxon>Polyphaga</taxon>
        <taxon>Cucujiformia</taxon>
        <taxon>Tenebrionidae</taxon>
        <taxon>Tenebrionidae incertae sedis</taxon>
        <taxon>Tribolium</taxon>
    </lineage>
</organism>
<evidence type="ECO:0000256" key="7">
    <source>
        <dbReference type="ARBA" id="ARBA00022833"/>
    </source>
</evidence>
<dbReference type="GO" id="GO:0006013">
    <property type="term" value="P:mannose metabolic process"/>
    <property type="evidence" value="ECO:0007669"/>
    <property type="project" value="InterPro"/>
</dbReference>
<dbReference type="Pfam" id="PF09261">
    <property type="entry name" value="Alpha-mann_mid"/>
    <property type="match status" value="1"/>
</dbReference>
<comment type="catalytic activity">
    <reaction evidence="1">
        <text>Hydrolysis of terminal, non-reducing alpha-D-mannose residues in alpha-D-mannosides.</text>
        <dbReference type="EC" id="3.2.1.24"/>
    </reaction>
</comment>
<dbReference type="OMA" id="QSYSYYA"/>
<dbReference type="eggNOG" id="KOG1959">
    <property type="taxonomic scope" value="Eukaryota"/>
</dbReference>
<keyword evidence="9" id="KW-0325">Glycoprotein</keyword>
<keyword evidence="11 12" id="KW-0326">Glycosidase</keyword>
<dbReference type="SUPFAM" id="SSF88688">
    <property type="entry name" value="Families 57/38 glycoside transferase middle domain"/>
    <property type="match status" value="1"/>
</dbReference>
<keyword evidence="4 12" id="KW-0479">Metal-binding</keyword>
<dbReference type="InterPro" id="IPR015341">
    <property type="entry name" value="Glyco_hydro_38_cen"/>
</dbReference>
<evidence type="ECO:0000256" key="9">
    <source>
        <dbReference type="ARBA" id="ARBA00023180"/>
    </source>
</evidence>
<comment type="subcellular location">
    <subcellularLocation>
        <location evidence="2">Lysosome</location>
    </subcellularLocation>
</comment>
<dbReference type="InterPro" id="IPR011682">
    <property type="entry name" value="Glyco_hydro_38_C"/>
</dbReference>
<evidence type="ECO:0000256" key="10">
    <source>
        <dbReference type="ARBA" id="ARBA00023228"/>
    </source>
</evidence>
<dbReference type="InParanoid" id="D6WWY9"/>
<gene>
    <name evidence="14" type="primary">AUGUSTUS-3.0.2_06455</name>
    <name evidence="14" type="ORF">TcasGA2_TC006455</name>
</gene>
<name>D6WWY9_TRICA</name>
<dbReference type="InterPro" id="IPR037094">
    <property type="entry name" value="Glyco_hydro_38_cen_sf"/>
</dbReference>
<accession>D6WWY9</accession>
<dbReference type="FunFam" id="2.60.40.1360:FF:000002">
    <property type="entry name" value="Alpha-mannosidase"/>
    <property type="match status" value="1"/>
</dbReference>
<dbReference type="Gene3D" id="2.70.98.30">
    <property type="entry name" value="Golgi alpha-mannosidase II, domain 4"/>
    <property type="match status" value="1"/>
</dbReference>
<sequence length="1007" mass="113878">MFKHFLVLVVLFVGGFSSPIKREEAPPCQLCHETDPNKINVHLIPHSHDDVGWKKTVDQYFYGSRSDIHKAGVRYIISSTVEALKNDPARRFVQVETAFFWKWWQQQSDIIKQDFIDLVNNGQIEIINAAWSMNDEAATNYQSTIDQFTYGLRTINDTVGKCGTPRIGWQIDPFGHSREQASIFSQLGFDGVFFARIDYNDRNKRKADKNLEVVWQSSANLANSNIFTSIFVDHYHAPSGYCFDIECGDEVLNDDVKSPDYNIPKKIDDFQKKMESTAQYYQTNHLLVTMGGDFQYQSAEKNFINMDKLIAAFKNNDKVNLLYSTPSCYIKAVNDEATAKNLEFTLKTDDFFPYGSDSHTYWTGYFTSRPNSKRLERVANNVLQASKQLTAFSKVNGNDYEQDLTVLKQALGIIQHHDAITGTAKEAVANDYVRLLAKGIQNAESSLGVIITNLLKKEPSTDINLNLEHCILSNVSICEVTKSDRFVVTVYNPLERPLTHYVRLPVPDGSFKITGPDGEVATELLDSISSFSYIDKNTGVPSPKELVFPASDVPGLGVKLYYVEKTASKSRLMKQKPQVKFGTDTTGFEIDEKTGLLKTVTMNGLTLEITQQFFYYKGFNGDNKGDENRASGAYIFRPKENEATVVSDSVTVTSISGSLVDEVRQQVNDWVTQIIRVYKGANNNYIEFDWLIGPIEVDKDNGIGREIISRFTIKNFDNSETFFTDSNGRELIKRQLNKRSDYEYDPTLEPVSSNYYPVTSKIVIRDEAKKLEVAVLNDRAQGGSSLKNGTIELMLHRRLLKDDAKGVEEPLDDEEFGQGVVARGQLYLIIGSTDSNVENKSTVAQERELALKKLLSPLVLVGDATSDDLSLDKVQGVLNFIFEGLKKTLPENVHILTLEPWKDNSFVLRLEHILENNEDVNLSQSVTVNLENLFATFNLTEIKETTLGANEWMEDFEAREKYVWKTKSKKADVMTKNSYVPLKSGEFEITLNPMQIRTFIIKASKTI</sequence>
<dbReference type="CDD" id="cd10810">
    <property type="entry name" value="GH38N_AMII_LAM_like"/>
    <property type="match status" value="1"/>
</dbReference>
<protein>
    <recommendedName>
        <fullName evidence="12">Alpha-mannosidase</fullName>
        <ecNumber evidence="12">3.2.1.-</ecNumber>
    </recommendedName>
</protein>
<evidence type="ECO:0000256" key="1">
    <source>
        <dbReference type="ARBA" id="ARBA00000365"/>
    </source>
</evidence>
<dbReference type="FunFam" id="3.20.110.10:FF:000001">
    <property type="entry name" value="Alpha-mannosidase"/>
    <property type="match status" value="1"/>
</dbReference>
<feature type="chain" id="PRO_5017852312" description="Alpha-mannosidase" evidence="12">
    <location>
        <begin position="18"/>
        <end position="1007"/>
    </location>
</feature>
<evidence type="ECO:0000313" key="15">
    <source>
        <dbReference type="Proteomes" id="UP000007266"/>
    </source>
</evidence>
<dbReference type="FunFam" id="2.70.98.30:FF:000003">
    <property type="entry name" value="Alpha-mannosidase"/>
    <property type="match status" value="1"/>
</dbReference>
<keyword evidence="6 12" id="KW-0378">Hydrolase</keyword>
<dbReference type="SUPFAM" id="SSF88713">
    <property type="entry name" value="Glycoside hydrolase/deacetylase"/>
    <property type="match status" value="1"/>
</dbReference>